<evidence type="ECO:0000256" key="4">
    <source>
        <dbReference type="ARBA" id="ARBA00022737"/>
    </source>
</evidence>
<gene>
    <name evidence="11" type="ORF">M8C21_006177</name>
</gene>
<dbReference type="PANTHER" id="PTHR32080:SF64">
    <property type="entry name" value="GNK2-LIKE DOMAIN-CONTAINING PROTEIN"/>
    <property type="match status" value="1"/>
</dbReference>
<evidence type="ECO:0000256" key="3">
    <source>
        <dbReference type="ARBA" id="ARBA00022729"/>
    </source>
</evidence>
<accession>A0AAD5GAM6</accession>
<comment type="similarity">
    <text evidence="8">Belongs to the cysteine-rich repeat secretory protein family. Plasmodesmata-located proteins (PDLD) subfamily.</text>
</comment>
<keyword evidence="2" id="KW-0945">Host-virus interaction</keyword>
<dbReference type="InterPro" id="IPR038408">
    <property type="entry name" value="GNK2_sf"/>
</dbReference>
<keyword evidence="6" id="KW-1015">Disulfide bond</keyword>
<feature type="domain" description="Gnk2-homologous" evidence="10">
    <location>
        <begin position="9"/>
        <end position="113"/>
    </location>
</feature>
<evidence type="ECO:0000256" key="8">
    <source>
        <dbReference type="ARBA" id="ARBA00038393"/>
    </source>
</evidence>
<feature type="transmembrane region" description="Helical" evidence="9">
    <location>
        <begin position="246"/>
        <end position="267"/>
    </location>
</feature>
<evidence type="ECO:0000313" key="11">
    <source>
        <dbReference type="EMBL" id="KAI7733213.1"/>
    </source>
</evidence>
<dbReference type="Proteomes" id="UP001206925">
    <property type="component" value="Unassembled WGS sequence"/>
</dbReference>
<comment type="subcellular location">
    <subcellularLocation>
        <location evidence="7">Cell junction</location>
        <location evidence="7">Plasmodesma</location>
    </subcellularLocation>
    <subcellularLocation>
        <location evidence="1">Cell membrane</location>
        <topology evidence="1">Single-pass type I membrane protein</topology>
    </subcellularLocation>
</comment>
<keyword evidence="9" id="KW-0472">Membrane</keyword>
<evidence type="ECO:0000256" key="7">
    <source>
        <dbReference type="ARBA" id="ARBA00024184"/>
    </source>
</evidence>
<dbReference type="AlphaFoldDB" id="A0AAD5GAM6"/>
<reference evidence="11" key="1">
    <citation type="submission" date="2022-06" db="EMBL/GenBank/DDBJ databases">
        <title>Uncovering the hologenomic basis of an extraordinary plant invasion.</title>
        <authorList>
            <person name="Bieker V.C."/>
            <person name="Martin M.D."/>
            <person name="Gilbert T."/>
            <person name="Hodgins K."/>
            <person name="Battlay P."/>
            <person name="Petersen B."/>
            <person name="Wilson J."/>
        </authorList>
    </citation>
    <scope>NUCLEOTIDE SEQUENCE</scope>
    <source>
        <strain evidence="11">AA19_3_7</strain>
        <tissue evidence="11">Leaf</tissue>
    </source>
</reference>
<organism evidence="11 12">
    <name type="scientific">Ambrosia artemisiifolia</name>
    <name type="common">Common ragweed</name>
    <dbReference type="NCBI Taxonomy" id="4212"/>
    <lineage>
        <taxon>Eukaryota</taxon>
        <taxon>Viridiplantae</taxon>
        <taxon>Streptophyta</taxon>
        <taxon>Embryophyta</taxon>
        <taxon>Tracheophyta</taxon>
        <taxon>Spermatophyta</taxon>
        <taxon>Magnoliopsida</taxon>
        <taxon>eudicotyledons</taxon>
        <taxon>Gunneridae</taxon>
        <taxon>Pentapetalae</taxon>
        <taxon>asterids</taxon>
        <taxon>campanulids</taxon>
        <taxon>Asterales</taxon>
        <taxon>Asteraceae</taxon>
        <taxon>Asteroideae</taxon>
        <taxon>Heliantheae alliance</taxon>
        <taxon>Heliantheae</taxon>
        <taxon>Ambrosia</taxon>
    </lineage>
</organism>
<keyword evidence="3" id="KW-0732">Signal</keyword>
<dbReference type="InterPro" id="IPR002902">
    <property type="entry name" value="GNK2"/>
</dbReference>
<dbReference type="GO" id="GO:0005886">
    <property type="term" value="C:plasma membrane"/>
    <property type="evidence" value="ECO:0007669"/>
    <property type="project" value="UniProtKB-SubCell"/>
</dbReference>
<dbReference type="Pfam" id="PF01657">
    <property type="entry name" value="Stress-antifung"/>
    <property type="match status" value="2"/>
</dbReference>
<dbReference type="Gene3D" id="3.30.430.20">
    <property type="entry name" value="Gnk2 domain, C-X8-C-X2-C motif"/>
    <property type="match status" value="2"/>
</dbReference>
<dbReference type="GO" id="GO:0009506">
    <property type="term" value="C:plasmodesma"/>
    <property type="evidence" value="ECO:0007669"/>
    <property type="project" value="UniProtKB-SubCell"/>
</dbReference>
<dbReference type="GO" id="GO:0046739">
    <property type="term" value="P:transport of virus in multicellular host"/>
    <property type="evidence" value="ECO:0007669"/>
    <property type="project" value="TreeGrafter"/>
</dbReference>
<evidence type="ECO:0000256" key="1">
    <source>
        <dbReference type="ARBA" id="ARBA00004251"/>
    </source>
</evidence>
<name>A0AAD5GAM6_AMBAR</name>
<evidence type="ECO:0000313" key="12">
    <source>
        <dbReference type="Proteomes" id="UP001206925"/>
    </source>
</evidence>
<dbReference type="PROSITE" id="PS51473">
    <property type="entry name" value="GNK2"/>
    <property type="match status" value="2"/>
</dbReference>
<evidence type="ECO:0000256" key="5">
    <source>
        <dbReference type="ARBA" id="ARBA00022949"/>
    </source>
</evidence>
<dbReference type="EMBL" id="JAMZMK010010065">
    <property type="protein sequence ID" value="KAI7733213.1"/>
    <property type="molecule type" value="Genomic_DNA"/>
</dbReference>
<evidence type="ECO:0000256" key="2">
    <source>
        <dbReference type="ARBA" id="ARBA00022581"/>
    </source>
</evidence>
<keyword evidence="12" id="KW-1185">Reference proteome</keyword>
<protein>
    <recommendedName>
        <fullName evidence="10">Gnk2-homologous domain-containing protein</fullName>
    </recommendedName>
</protein>
<keyword evidence="9" id="KW-0812">Transmembrane</keyword>
<evidence type="ECO:0000256" key="6">
    <source>
        <dbReference type="ARBA" id="ARBA00023157"/>
    </source>
</evidence>
<keyword evidence="9" id="KW-1133">Transmembrane helix</keyword>
<dbReference type="GO" id="GO:0010497">
    <property type="term" value="P:plasmodesmata-mediated intercellular transport"/>
    <property type="evidence" value="ECO:0007669"/>
    <property type="project" value="TreeGrafter"/>
</dbReference>
<dbReference type="CDD" id="cd23509">
    <property type="entry name" value="Gnk2-like"/>
    <property type="match status" value="2"/>
</dbReference>
<proteinExistence type="inferred from homology"/>
<evidence type="ECO:0000256" key="9">
    <source>
        <dbReference type="SAM" id="Phobius"/>
    </source>
</evidence>
<keyword evidence="4" id="KW-0677">Repeat</keyword>
<feature type="domain" description="Gnk2-homologous" evidence="10">
    <location>
        <begin position="124"/>
        <end position="233"/>
    </location>
</feature>
<keyword evidence="5" id="KW-0965">Cell junction</keyword>
<dbReference type="InterPro" id="IPR051378">
    <property type="entry name" value="Cell2Cell_Antifungal"/>
</dbReference>
<sequence length="276" mass="30356">MLLILVSSTSNPFSHYTDFVYEQCRNDTRIPPTLVSSLKQELVEKSIKSKFYQTSSGDDFVAISGKFQCRHDLTTDHCHDCIVKTVTKLTCLPGSLARVQLKGCFMSLEPEPEPEPDGGRIMIDNKGVVGVRKDYLQHKKCGERRSWLEGLGEVRDVAFETVAKCVTSSRVGFCDERYEGMYVMGQCEGSLEGCECGECVGNAFQVAQDECWGSYSGEVYLENCFISFGDYQQHKGKGAGGGSGKVAAMVMGVVVAIGLLSTLFYCIKSSTRKQDG</sequence>
<comment type="caution">
    <text evidence="11">The sequence shown here is derived from an EMBL/GenBank/DDBJ whole genome shotgun (WGS) entry which is preliminary data.</text>
</comment>
<evidence type="ECO:0000259" key="10">
    <source>
        <dbReference type="PROSITE" id="PS51473"/>
    </source>
</evidence>
<dbReference type="PANTHER" id="PTHR32080">
    <property type="entry name" value="ANTIFUNGAL PROTEIN GINKBILOBIN-2-LIKE"/>
    <property type="match status" value="1"/>
</dbReference>